<dbReference type="AlphaFoldDB" id="A0A7D9D1M3"/>
<evidence type="ECO:0000313" key="1">
    <source>
        <dbReference type="EMBL" id="VUX55642.1"/>
    </source>
</evidence>
<proteinExistence type="predicted"/>
<gene>
    <name evidence="1" type="ORF">JTBM06_V1_60036</name>
</gene>
<organism evidence="1">
    <name type="scientific">uncultured Woeseiaceae bacterium</name>
    <dbReference type="NCBI Taxonomy" id="1983305"/>
    <lineage>
        <taxon>Bacteria</taxon>
        <taxon>Pseudomonadati</taxon>
        <taxon>Pseudomonadota</taxon>
        <taxon>Gammaproteobacteria</taxon>
        <taxon>Woeseiales</taxon>
        <taxon>Woeseiaceae</taxon>
        <taxon>environmental samples</taxon>
    </lineage>
</organism>
<reference evidence="1" key="1">
    <citation type="submission" date="2019-07" db="EMBL/GenBank/DDBJ databases">
        <authorList>
            <person name="Weber M."/>
            <person name="Kostadinov I."/>
            <person name="Kostadinov D I."/>
        </authorList>
    </citation>
    <scope>NUCLEOTIDE SEQUENCE</scope>
    <source>
        <strain evidence="1">Gfbio:sag-sample-m06:053724c1-46a9-4a36-b237-ea2bf867836b</strain>
    </source>
</reference>
<name>A0A7D9D1M3_9GAMM</name>
<evidence type="ECO:0008006" key="2">
    <source>
        <dbReference type="Google" id="ProtNLM"/>
    </source>
</evidence>
<accession>A0A7D9D1M3</accession>
<dbReference type="EMBL" id="LR633967">
    <property type="protein sequence ID" value="VUX55642.1"/>
    <property type="molecule type" value="Genomic_DNA"/>
</dbReference>
<sequence length="155" mass="17795">MKSFIAIGIFGITAISNAETLSFPSIRIEVEDGWVHSIEGGPQASPEWGDLISIYHPNGNGILKVQFYSTPSLVSKDRLRNMTNMEWSTPLVWQNWGDNSGYQYDFWERVSFFRQWWLANDNGIIFIVYNSKNESKDIEIDEINEIVNSITVNKP</sequence>
<protein>
    <recommendedName>
        <fullName evidence="2">DUF3805 domain-containing protein</fullName>
    </recommendedName>
</protein>